<dbReference type="PANTHER" id="PTHR11103">
    <property type="entry name" value="SLR1189 PROTEIN"/>
    <property type="match status" value="1"/>
</dbReference>
<evidence type="ECO:0000313" key="5">
    <source>
        <dbReference type="EMBL" id="KAL2816257.1"/>
    </source>
</evidence>
<dbReference type="PROSITE" id="PS50970">
    <property type="entry name" value="HCY"/>
    <property type="match status" value="1"/>
</dbReference>
<comment type="caution">
    <text evidence="5">The sequence shown here is derived from an EMBL/GenBank/DDBJ whole genome shotgun (WGS) entry which is preliminary data.</text>
</comment>
<evidence type="ECO:0000313" key="6">
    <source>
        <dbReference type="Proteomes" id="UP001610334"/>
    </source>
</evidence>
<dbReference type="PANTHER" id="PTHR11103:SF10">
    <property type="entry name" value="HOMOCYSTEINE S-METHYLTRANSFERASE 1-RELATED"/>
    <property type="match status" value="1"/>
</dbReference>
<organism evidence="5 6">
    <name type="scientific">Aspergillus granulosus</name>
    <dbReference type="NCBI Taxonomy" id="176169"/>
    <lineage>
        <taxon>Eukaryota</taxon>
        <taxon>Fungi</taxon>
        <taxon>Dikarya</taxon>
        <taxon>Ascomycota</taxon>
        <taxon>Pezizomycotina</taxon>
        <taxon>Eurotiomycetes</taxon>
        <taxon>Eurotiomycetidae</taxon>
        <taxon>Eurotiales</taxon>
        <taxon>Aspergillaceae</taxon>
        <taxon>Aspergillus</taxon>
        <taxon>Aspergillus subgen. Nidulantes</taxon>
    </lineage>
</organism>
<dbReference type="InterPro" id="IPR036589">
    <property type="entry name" value="HCY_dom_sf"/>
</dbReference>
<keyword evidence="2 3" id="KW-0808">Transferase</keyword>
<keyword evidence="3" id="KW-0862">Zinc</keyword>
<evidence type="ECO:0000256" key="3">
    <source>
        <dbReference type="PROSITE-ProRule" id="PRU00333"/>
    </source>
</evidence>
<reference evidence="5 6" key="1">
    <citation type="submission" date="2024-07" db="EMBL/GenBank/DDBJ databases">
        <title>Section-level genome sequencing and comparative genomics of Aspergillus sections Usti and Cavernicolus.</title>
        <authorList>
            <consortium name="Lawrence Berkeley National Laboratory"/>
            <person name="Nybo J.L."/>
            <person name="Vesth T.C."/>
            <person name="Theobald S."/>
            <person name="Frisvad J.C."/>
            <person name="Larsen T.O."/>
            <person name="Kjaerboelling I."/>
            <person name="Rothschild-Mancinelli K."/>
            <person name="Lyhne E.K."/>
            <person name="Kogle M.E."/>
            <person name="Barry K."/>
            <person name="Clum A."/>
            <person name="Na H."/>
            <person name="Ledsgaard L."/>
            <person name="Lin J."/>
            <person name="Lipzen A."/>
            <person name="Kuo A."/>
            <person name="Riley R."/>
            <person name="Mondo S."/>
            <person name="Labutti K."/>
            <person name="Haridas S."/>
            <person name="Pangalinan J."/>
            <person name="Salamov A.A."/>
            <person name="Simmons B.A."/>
            <person name="Magnuson J.K."/>
            <person name="Chen J."/>
            <person name="Drula E."/>
            <person name="Henrissat B."/>
            <person name="Wiebenga A."/>
            <person name="Lubbers R.J."/>
            <person name="Gomes A.C."/>
            <person name="Makela M.R."/>
            <person name="Stajich J."/>
            <person name="Grigoriev I.V."/>
            <person name="Mortensen U.H."/>
            <person name="De Vries R.P."/>
            <person name="Baker S.E."/>
            <person name="Andersen M.R."/>
        </authorList>
    </citation>
    <scope>NUCLEOTIDE SEQUENCE [LARGE SCALE GENOMIC DNA]</scope>
    <source>
        <strain evidence="5 6">CBS 588.65</strain>
    </source>
</reference>
<sequence>MQILLLDGGLGTTLESPPYNIAFTPQTPLWSSHLLLSSPSTLAAVHRSFRSAGADILLTATYQSSTEGFTRTNPDITVKDAERYMRSAVGIVRGVIDDTSPCRVALSLGPYGATMAPVSAEYSGVYPCEMDREDALRSWHAQRLGVFVEEKEVWDGIQYVAFETVKRADEVRAVRGAMLDARQGQGQGYDETPWWVCGVFPAEEVDEGEVRRWVDAAVGGAVGESSSSLPRPWGIGVNCTRIDHIGRIVEIMRDELHRLLREGSFVDEWASRSGRPWLVLYPDGTKGEKYDPVTKTWVAGASAVRRPWDESFWDVVQRQVEGDWEGIIIGGCCRARPTDIAALRRRIDGHQST</sequence>
<evidence type="ECO:0000256" key="2">
    <source>
        <dbReference type="ARBA" id="ARBA00022679"/>
    </source>
</evidence>
<dbReference type="Proteomes" id="UP001610334">
    <property type="component" value="Unassembled WGS sequence"/>
</dbReference>
<dbReference type="Gene3D" id="3.20.20.330">
    <property type="entry name" value="Homocysteine-binding-like domain"/>
    <property type="match status" value="1"/>
</dbReference>
<dbReference type="InterPro" id="IPR003726">
    <property type="entry name" value="HCY_dom"/>
</dbReference>
<accession>A0ABR4HLJ6</accession>
<keyword evidence="6" id="KW-1185">Reference proteome</keyword>
<name>A0ABR4HLJ6_9EURO</name>
<feature type="domain" description="Hcy-binding" evidence="4">
    <location>
        <begin position="1"/>
        <end position="347"/>
    </location>
</feature>
<keyword evidence="1 3" id="KW-0489">Methyltransferase</keyword>
<dbReference type="EMBL" id="JBFXLT010000023">
    <property type="protein sequence ID" value="KAL2816257.1"/>
    <property type="molecule type" value="Genomic_DNA"/>
</dbReference>
<proteinExistence type="predicted"/>
<comment type="cofactor">
    <cofactor evidence="3">
        <name>Zn(2+)</name>
        <dbReference type="ChEBI" id="CHEBI:29105"/>
    </cofactor>
</comment>
<evidence type="ECO:0000256" key="1">
    <source>
        <dbReference type="ARBA" id="ARBA00022603"/>
    </source>
</evidence>
<feature type="binding site" evidence="3">
    <location>
        <position position="333"/>
    </location>
    <ligand>
        <name>Zn(2+)</name>
        <dbReference type="ChEBI" id="CHEBI:29105"/>
    </ligand>
</feature>
<feature type="binding site" evidence="3">
    <location>
        <position position="239"/>
    </location>
    <ligand>
        <name>Zn(2+)</name>
        <dbReference type="ChEBI" id="CHEBI:29105"/>
    </ligand>
</feature>
<feature type="binding site" evidence="3">
    <location>
        <position position="332"/>
    </location>
    <ligand>
        <name>Zn(2+)</name>
        <dbReference type="ChEBI" id="CHEBI:29105"/>
    </ligand>
</feature>
<gene>
    <name evidence="5" type="ORF">BJX63DRAFT_420014</name>
</gene>
<protein>
    <submittedName>
        <fullName evidence="5">Homocysteine S-methyltransferase</fullName>
    </submittedName>
</protein>
<evidence type="ECO:0000259" key="4">
    <source>
        <dbReference type="PROSITE" id="PS50970"/>
    </source>
</evidence>
<dbReference type="Pfam" id="PF02574">
    <property type="entry name" value="S-methyl_trans"/>
    <property type="match status" value="1"/>
</dbReference>
<keyword evidence="3" id="KW-0479">Metal-binding</keyword>
<dbReference type="SUPFAM" id="SSF82282">
    <property type="entry name" value="Homocysteine S-methyltransferase"/>
    <property type="match status" value="1"/>
</dbReference>